<dbReference type="EMBL" id="CP001787">
    <property type="protein sequence ID" value="ACX73546.1"/>
    <property type="molecule type" value="Genomic_DNA"/>
</dbReference>
<evidence type="ECO:0000313" key="2">
    <source>
        <dbReference type="Proteomes" id="UP000002063"/>
    </source>
</evidence>
<evidence type="ECO:0000313" key="1">
    <source>
        <dbReference type="EMBL" id="ACX73546.1"/>
    </source>
</evidence>
<dbReference type="KEGG" id="mvu:Metvu_1694"/>
<gene>
    <name evidence="1" type="ordered locus">Metvu_1694</name>
</gene>
<dbReference type="HOGENOM" id="CLU_1976528_0_0_2"/>
<dbReference type="eggNOG" id="arCOG08263">
    <property type="taxonomic scope" value="Archaea"/>
</dbReference>
<dbReference type="Proteomes" id="UP000002063">
    <property type="component" value="Chromosome"/>
</dbReference>
<keyword evidence="2" id="KW-1185">Reference proteome</keyword>
<protein>
    <submittedName>
        <fullName evidence="1">Uncharacterized protein</fullName>
    </submittedName>
</protein>
<dbReference type="RefSeq" id="WP_015733764.1">
    <property type="nucleotide sequence ID" value="NC_013407.1"/>
</dbReference>
<dbReference type="OrthoDB" id="65694at2157"/>
<dbReference type="AlphaFoldDB" id="C9RE17"/>
<proteinExistence type="predicted"/>
<name>C9RE17_METVM</name>
<accession>C9RE17</accession>
<sequence length="125" mass="14968">MKEAKKDVDIKENLTKILENKIKIMILSKFRSIDEYNKEIFKDLSDEEMKNLEILYEKYLIHFNEKPNIKTEVNIDEDILKLLKETIDMERSLAKKLGPNFGIRQAVIHALSDDERLYYYLNKEK</sequence>
<reference evidence="1" key="1">
    <citation type="submission" date="2009-10" db="EMBL/GenBank/DDBJ databases">
        <title>Complete sequence of chromosome of Methanocaldococcus vulcanius M7.</title>
        <authorList>
            <consortium name="US DOE Joint Genome Institute"/>
            <person name="Lucas S."/>
            <person name="Copeland A."/>
            <person name="Lapidus A."/>
            <person name="Glavina del Rio T."/>
            <person name="Dalin E."/>
            <person name="Tice H."/>
            <person name="Bruce D."/>
            <person name="Goodwin L."/>
            <person name="Pitluck S."/>
            <person name="Lcollab F.I."/>
            <person name="Brettin T."/>
            <person name="Detter J.C."/>
            <person name="Han C."/>
            <person name="Tapia R."/>
            <person name="Kuske C.R."/>
            <person name="Schmutz J."/>
            <person name="Larimer F."/>
            <person name="Land M."/>
            <person name="Hauser L."/>
            <person name="Kyrpides N."/>
            <person name="Ovchinikova G."/>
            <person name="Sieprawska-Lupa M."/>
            <person name="Whitman W.B."/>
            <person name="Woyke T."/>
        </authorList>
    </citation>
    <scope>NUCLEOTIDE SEQUENCE [LARGE SCALE GENOMIC DNA]</scope>
    <source>
        <strain evidence="1">M7</strain>
    </source>
</reference>
<dbReference type="GeneID" id="8514055"/>
<dbReference type="STRING" id="579137.Metvu_1694"/>
<organism evidence="1 2">
    <name type="scientific">Methanocaldococcus vulcanius (strain ATCC 700851 / DSM 12094 / M7)</name>
    <name type="common">Methanococcus vulcanius</name>
    <dbReference type="NCBI Taxonomy" id="579137"/>
    <lineage>
        <taxon>Archaea</taxon>
        <taxon>Methanobacteriati</taxon>
        <taxon>Methanobacteriota</taxon>
        <taxon>Methanomada group</taxon>
        <taxon>Methanococci</taxon>
        <taxon>Methanococcales</taxon>
        <taxon>Methanocaldococcaceae</taxon>
        <taxon>Methanocaldococcus</taxon>
    </lineage>
</organism>